<feature type="chain" id="PRO_5020725831" description="L,D-TPase catalytic domain-containing protein" evidence="8">
    <location>
        <begin position="22"/>
        <end position="164"/>
    </location>
</feature>
<feature type="domain" description="L,D-TPase catalytic" evidence="9">
    <location>
        <begin position="27"/>
        <end position="163"/>
    </location>
</feature>
<dbReference type="PANTHER" id="PTHR36699">
    <property type="entry name" value="LD-TRANSPEPTIDASE"/>
    <property type="match status" value="1"/>
</dbReference>
<evidence type="ECO:0000313" key="10">
    <source>
        <dbReference type="EMBL" id="TBU88506.1"/>
    </source>
</evidence>
<keyword evidence="3" id="KW-0808">Transferase</keyword>
<accession>A0A4Q9QWS1</accession>
<dbReference type="AlphaFoldDB" id="A0A4Q9QWS1"/>
<protein>
    <recommendedName>
        <fullName evidence="9">L,D-TPase catalytic domain-containing protein</fullName>
    </recommendedName>
</protein>
<evidence type="ECO:0000259" key="9">
    <source>
        <dbReference type="PROSITE" id="PS52029"/>
    </source>
</evidence>
<evidence type="ECO:0000256" key="3">
    <source>
        <dbReference type="ARBA" id="ARBA00022679"/>
    </source>
</evidence>
<organism evidence="10 11">
    <name type="scientific">Stutzerimonas kirkiae</name>
    <dbReference type="NCBI Taxonomy" id="2211392"/>
    <lineage>
        <taxon>Bacteria</taxon>
        <taxon>Pseudomonadati</taxon>
        <taxon>Pseudomonadota</taxon>
        <taxon>Gammaproteobacteria</taxon>
        <taxon>Pseudomonadales</taxon>
        <taxon>Pseudomonadaceae</taxon>
        <taxon>Stutzerimonas</taxon>
    </lineage>
</organism>
<dbReference type="RefSeq" id="WP_131185829.1">
    <property type="nucleotide sequence ID" value="NZ_QJUO01000037.1"/>
</dbReference>
<dbReference type="GO" id="GO:0071555">
    <property type="term" value="P:cell wall organization"/>
    <property type="evidence" value="ECO:0007669"/>
    <property type="project" value="UniProtKB-UniRule"/>
</dbReference>
<dbReference type="InterPro" id="IPR038063">
    <property type="entry name" value="Transpep_catalytic_dom"/>
</dbReference>
<dbReference type="GO" id="GO:0016740">
    <property type="term" value="F:transferase activity"/>
    <property type="evidence" value="ECO:0007669"/>
    <property type="project" value="UniProtKB-KW"/>
</dbReference>
<comment type="pathway">
    <text evidence="1 7">Cell wall biogenesis; peptidoglycan biosynthesis.</text>
</comment>
<keyword evidence="8" id="KW-0732">Signal</keyword>
<evidence type="ECO:0000256" key="4">
    <source>
        <dbReference type="ARBA" id="ARBA00022960"/>
    </source>
</evidence>
<reference evidence="10 11" key="1">
    <citation type="submission" date="2018-06" db="EMBL/GenBank/DDBJ databases">
        <title>Three novel Pseudomonas species isolated from symptomatic oak.</title>
        <authorList>
            <person name="Bueno-Gonzalez V."/>
            <person name="Brady C."/>
        </authorList>
    </citation>
    <scope>NUCLEOTIDE SEQUENCE [LARGE SCALE GENOMIC DNA]</scope>
    <source>
        <strain evidence="10 11">P17C</strain>
    </source>
</reference>
<evidence type="ECO:0000256" key="2">
    <source>
        <dbReference type="ARBA" id="ARBA00005992"/>
    </source>
</evidence>
<feature type="active site" description="Proton donor/acceptor" evidence="7">
    <location>
        <position position="117"/>
    </location>
</feature>
<proteinExistence type="inferred from homology"/>
<dbReference type="CDD" id="cd16913">
    <property type="entry name" value="YkuD_like"/>
    <property type="match status" value="1"/>
</dbReference>
<dbReference type="Proteomes" id="UP000292639">
    <property type="component" value="Unassembled WGS sequence"/>
</dbReference>
<comment type="similarity">
    <text evidence="2">Belongs to the YkuD family.</text>
</comment>
<dbReference type="InterPro" id="IPR005490">
    <property type="entry name" value="LD_TPept_cat_dom"/>
</dbReference>
<evidence type="ECO:0000256" key="6">
    <source>
        <dbReference type="ARBA" id="ARBA00023316"/>
    </source>
</evidence>
<dbReference type="PROSITE" id="PS52029">
    <property type="entry name" value="LD_TPASE"/>
    <property type="match status" value="1"/>
</dbReference>
<dbReference type="SUPFAM" id="SSF141523">
    <property type="entry name" value="L,D-transpeptidase catalytic domain-like"/>
    <property type="match status" value="1"/>
</dbReference>
<sequence length="164" mass="18941">MRWLLILFCLGGILTNLHASAQQPRVEKILVLKSERQLQLISQGQVIRHYRISLGKLPMGAKLEEGDLRTPEGIYWIDWRKRSEKYNLAMHISYPNTHDAARARAAGVNPGGMIMLHGTPVDDEFPEWFFHTLDWTDGCIALKNADMREVWRLVPNRTLIEIRP</sequence>
<dbReference type="GO" id="GO:0009252">
    <property type="term" value="P:peptidoglycan biosynthetic process"/>
    <property type="evidence" value="ECO:0007669"/>
    <property type="project" value="UniProtKB-UniPathway"/>
</dbReference>
<keyword evidence="4 7" id="KW-0133">Cell shape</keyword>
<feature type="active site" description="Nucleophile" evidence="7">
    <location>
        <position position="139"/>
    </location>
</feature>
<keyword evidence="6 7" id="KW-0961">Cell wall biogenesis/degradation</keyword>
<gene>
    <name evidence="10" type="ORF">DNJ96_18200</name>
</gene>
<dbReference type="Pfam" id="PF03734">
    <property type="entry name" value="YkuD"/>
    <property type="match status" value="1"/>
</dbReference>
<dbReference type="GO" id="GO:0008360">
    <property type="term" value="P:regulation of cell shape"/>
    <property type="evidence" value="ECO:0007669"/>
    <property type="project" value="UniProtKB-UniRule"/>
</dbReference>
<dbReference type="Gene3D" id="2.40.440.10">
    <property type="entry name" value="L,D-transpeptidase catalytic domain-like"/>
    <property type="match status" value="1"/>
</dbReference>
<evidence type="ECO:0000256" key="7">
    <source>
        <dbReference type="PROSITE-ProRule" id="PRU01373"/>
    </source>
</evidence>
<dbReference type="UniPathway" id="UPA00219"/>
<dbReference type="PANTHER" id="PTHR36699:SF1">
    <property type="entry name" value="L,D-TRANSPEPTIDASE YAFK-RELATED"/>
    <property type="match status" value="1"/>
</dbReference>
<name>A0A4Q9QWS1_9GAMM</name>
<dbReference type="GO" id="GO:0004180">
    <property type="term" value="F:carboxypeptidase activity"/>
    <property type="evidence" value="ECO:0007669"/>
    <property type="project" value="UniProtKB-ARBA"/>
</dbReference>
<dbReference type="EMBL" id="QJUP01000038">
    <property type="protein sequence ID" value="TBU88506.1"/>
    <property type="molecule type" value="Genomic_DNA"/>
</dbReference>
<feature type="signal peptide" evidence="8">
    <location>
        <begin position="1"/>
        <end position="21"/>
    </location>
</feature>
<keyword evidence="5 7" id="KW-0573">Peptidoglycan synthesis</keyword>
<evidence type="ECO:0000256" key="1">
    <source>
        <dbReference type="ARBA" id="ARBA00004752"/>
    </source>
</evidence>
<evidence type="ECO:0000313" key="11">
    <source>
        <dbReference type="Proteomes" id="UP000292639"/>
    </source>
</evidence>
<keyword evidence="11" id="KW-1185">Reference proteome</keyword>
<evidence type="ECO:0000256" key="5">
    <source>
        <dbReference type="ARBA" id="ARBA00022984"/>
    </source>
</evidence>
<evidence type="ECO:0000256" key="8">
    <source>
        <dbReference type="SAM" id="SignalP"/>
    </source>
</evidence>
<comment type="caution">
    <text evidence="10">The sequence shown here is derived from an EMBL/GenBank/DDBJ whole genome shotgun (WGS) entry which is preliminary data.</text>
</comment>